<feature type="coiled-coil region" evidence="1">
    <location>
        <begin position="91"/>
        <end position="118"/>
    </location>
</feature>
<keyword evidence="3" id="KW-1185">Reference proteome</keyword>
<dbReference type="AlphaFoldDB" id="A0A8J2LRK2"/>
<evidence type="ECO:0000256" key="1">
    <source>
        <dbReference type="SAM" id="Coils"/>
    </source>
</evidence>
<reference evidence="2" key="1">
    <citation type="submission" date="2021-06" db="EMBL/GenBank/DDBJ databases">
        <authorList>
            <person name="Hodson N. C."/>
            <person name="Mongue J. A."/>
            <person name="Jaron S. K."/>
        </authorList>
    </citation>
    <scope>NUCLEOTIDE SEQUENCE</scope>
</reference>
<protein>
    <submittedName>
        <fullName evidence="2">Uncharacterized protein</fullName>
    </submittedName>
</protein>
<accession>A0A8J2LRK2</accession>
<keyword evidence="1" id="KW-0175">Coiled coil</keyword>
<gene>
    <name evidence="2" type="ORF">AFUS01_LOCUS36799</name>
</gene>
<name>A0A8J2LRK2_9HEXA</name>
<sequence>MPYGSYDHTITCGPNSKVCSSIFQDPQTSILPNKLATISLKLLEQLRSKSMLFNTNNLMYPVGGDFHWASVSEWTVDLAILRNVMEYINSRDELYTEVKDAQETLHKHRKEKTKLRTKIQ</sequence>
<evidence type="ECO:0000313" key="3">
    <source>
        <dbReference type="Proteomes" id="UP000708208"/>
    </source>
</evidence>
<proteinExistence type="predicted"/>
<dbReference type="EMBL" id="CAJVCH010541040">
    <property type="protein sequence ID" value="CAG7826760.1"/>
    <property type="molecule type" value="Genomic_DNA"/>
</dbReference>
<comment type="caution">
    <text evidence="2">The sequence shown here is derived from an EMBL/GenBank/DDBJ whole genome shotgun (WGS) entry which is preliminary data.</text>
</comment>
<dbReference type="Proteomes" id="UP000708208">
    <property type="component" value="Unassembled WGS sequence"/>
</dbReference>
<organism evidence="2 3">
    <name type="scientific">Allacma fusca</name>
    <dbReference type="NCBI Taxonomy" id="39272"/>
    <lineage>
        <taxon>Eukaryota</taxon>
        <taxon>Metazoa</taxon>
        <taxon>Ecdysozoa</taxon>
        <taxon>Arthropoda</taxon>
        <taxon>Hexapoda</taxon>
        <taxon>Collembola</taxon>
        <taxon>Symphypleona</taxon>
        <taxon>Sminthuridae</taxon>
        <taxon>Allacma</taxon>
    </lineage>
</organism>
<evidence type="ECO:0000313" key="2">
    <source>
        <dbReference type="EMBL" id="CAG7826760.1"/>
    </source>
</evidence>